<gene>
    <name evidence="1" type="ORF">GCM10009575_040830</name>
</gene>
<evidence type="ECO:0000313" key="1">
    <source>
        <dbReference type="EMBL" id="GAA0933326.1"/>
    </source>
</evidence>
<reference evidence="1 2" key="1">
    <citation type="journal article" date="2019" name="Int. J. Syst. Evol. Microbiol.">
        <title>The Global Catalogue of Microorganisms (GCM) 10K type strain sequencing project: providing services to taxonomists for standard genome sequencing and annotation.</title>
        <authorList>
            <consortium name="The Broad Institute Genomics Platform"/>
            <consortium name="The Broad Institute Genome Sequencing Center for Infectious Disease"/>
            <person name="Wu L."/>
            <person name="Ma J."/>
        </authorList>
    </citation>
    <scope>NUCLEOTIDE SEQUENCE [LARGE SCALE GENOMIC DNA]</scope>
    <source>
        <strain evidence="1 2">JCM 11444</strain>
    </source>
</reference>
<dbReference type="EMBL" id="BAAAID010000024">
    <property type="protein sequence ID" value="GAA0933326.1"/>
    <property type="molecule type" value="Genomic_DNA"/>
</dbReference>
<proteinExistence type="predicted"/>
<protein>
    <submittedName>
        <fullName evidence="1">Uncharacterized protein</fullName>
    </submittedName>
</protein>
<accession>A0ABN1PU52</accession>
<sequence>MTLARLTLGLMEAVEWVNEPLKEAAQIQLRAAFDTGVVRHAANGYVGRAVISVARLVNSKPLRNMLVESPDSPLALAVSDSLYQDVVLSGLPGLPVNRFQQVAIEEKEYAGWAWLLAPHRNMTDGGHRDVILQPGPAQGDER</sequence>
<comment type="caution">
    <text evidence="1">The sequence shown here is derived from an EMBL/GenBank/DDBJ whole genome shotgun (WGS) entry which is preliminary data.</text>
</comment>
<dbReference type="Proteomes" id="UP001500418">
    <property type="component" value="Unassembled WGS sequence"/>
</dbReference>
<evidence type="ECO:0000313" key="2">
    <source>
        <dbReference type="Proteomes" id="UP001500418"/>
    </source>
</evidence>
<organism evidence="1 2">
    <name type="scientific">Streptomyces rhizosphaericus</name>
    <dbReference type="NCBI Taxonomy" id="114699"/>
    <lineage>
        <taxon>Bacteria</taxon>
        <taxon>Bacillati</taxon>
        <taxon>Actinomycetota</taxon>
        <taxon>Actinomycetes</taxon>
        <taxon>Kitasatosporales</taxon>
        <taxon>Streptomycetaceae</taxon>
        <taxon>Streptomyces</taxon>
        <taxon>Streptomyces violaceusniger group</taxon>
    </lineage>
</organism>
<name>A0ABN1PU52_9ACTN</name>
<keyword evidence="2" id="KW-1185">Reference proteome</keyword>